<gene>
    <name evidence="2" type="ORF">B5K06_14935</name>
</gene>
<dbReference type="CDD" id="cd03801">
    <property type="entry name" value="GT4_PimA-like"/>
    <property type="match status" value="1"/>
</dbReference>
<keyword evidence="2" id="KW-0808">Transferase</keyword>
<dbReference type="Gene3D" id="3.40.50.2000">
    <property type="entry name" value="Glycogen Phosphorylase B"/>
    <property type="match status" value="1"/>
</dbReference>
<organism evidence="2 3">
    <name type="scientific">Rhizobium grahamii</name>
    <dbReference type="NCBI Taxonomy" id="1120045"/>
    <lineage>
        <taxon>Bacteria</taxon>
        <taxon>Pseudomonadati</taxon>
        <taxon>Pseudomonadota</taxon>
        <taxon>Alphaproteobacteria</taxon>
        <taxon>Hyphomicrobiales</taxon>
        <taxon>Rhizobiaceae</taxon>
        <taxon>Rhizobium/Agrobacterium group</taxon>
        <taxon>Rhizobium</taxon>
    </lineage>
</organism>
<dbReference type="AlphaFoldDB" id="A0A370KN38"/>
<protein>
    <submittedName>
        <fullName evidence="2">Glycosyl transferase</fullName>
    </submittedName>
</protein>
<dbReference type="Proteomes" id="UP000254939">
    <property type="component" value="Unassembled WGS sequence"/>
</dbReference>
<dbReference type="SUPFAM" id="SSF53756">
    <property type="entry name" value="UDP-Glycosyltransferase/glycogen phosphorylase"/>
    <property type="match status" value="1"/>
</dbReference>
<dbReference type="GO" id="GO:0016757">
    <property type="term" value="F:glycosyltransferase activity"/>
    <property type="evidence" value="ECO:0007669"/>
    <property type="project" value="InterPro"/>
</dbReference>
<dbReference type="RefSeq" id="WP_114713513.1">
    <property type="nucleotide sequence ID" value="NZ_KZ857259.1"/>
</dbReference>
<keyword evidence="1" id="KW-1133">Transmembrane helix</keyword>
<accession>A0A370KN38</accession>
<evidence type="ECO:0000313" key="2">
    <source>
        <dbReference type="EMBL" id="RDJ10340.1"/>
    </source>
</evidence>
<proteinExistence type="predicted"/>
<dbReference type="OrthoDB" id="7560678at2"/>
<feature type="transmembrane region" description="Helical" evidence="1">
    <location>
        <begin position="76"/>
        <end position="97"/>
    </location>
</feature>
<comment type="caution">
    <text evidence="2">The sequence shown here is derived from an EMBL/GenBank/DDBJ whole genome shotgun (WGS) entry which is preliminary data.</text>
</comment>
<keyword evidence="1" id="KW-0812">Transmembrane</keyword>
<dbReference type="Pfam" id="PF13692">
    <property type="entry name" value="Glyco_trans_1_4"/>
    <property type="match status" value="1"/>
</dbReference>
<dbReference type="EMBL" id="NAAC01000016">
    <property type="protein sequence ID" value="RDJ10340.1"/>
    <property type="molecule type" value="Genomic_DNA"/>
</dbReference>
<keyword evidence="1" id="KW-0472">Membrane</keyword>
<evidence type="ECO:0000313" key="3">
    <source>
        <dbReference type="Proteomes" id="UP000254939"/>
    </source>
</evidence>
<evidence type="ECO:0000256" key="1">
    <source>
        <dbReference type="SAM" id="Phobius"/>
    </source>
</evidence>
<reference evidence="2 3" key="1">
    <citation type="submission" date="2017-03" db="EMBL/GenBank/DDBJ databases">
        <title>Genome analysis of Rhizobial strains effectives or ineffectives for nitrogen fixation isolated from bean seeds.</title>
        <authorList>
            <person name="Peralta H."/>
            <person name="Aguilar-Vera A."/>
            <person name="Mora Y."/>
            <person name="Vargas-Lagunas C."/>
            <person name="Girard L."/>
            <person name="Mora J."/>
        </authorList>
    </citation>
    <scope>NUCLEOTIDE SEQUENCE [LARGE SCALE GENOMIC DNA]</scope>
    <source>
        <strain evidence="2 3">CCGM3</strain>
    </source>
</reference>
<name>A0A370KN38_9HYPH</name>
<sequence length="356" mass="38993">MTRHIVAIGQLPPPLNGFSFATRSMIALLSEANSVTVANIAPPFGKLSLLKHPVRFARVLGACLQLFRDRKRVNRICYLGCEGGLGLIYTLLIVLVARTLGYPTYLHHHSFSYVEKPSLFMRCILTLGGRNLRHIFLCDMMRDGFADTYGGRTRCYLISNAAYVAPREESDEATDSTRLVIGMLSNLTAEKGLDTFLDLARQARKENLPIKAVLAGPAGVGERAAIDAAVAELSGSLEYRGPLYDDAKTAFYRGIDVFVFPTTYTNEAQPLVIFEAKAAGNAVISCNRGCIRKQLDESDLLIPSDGEFIPTALAWLSAMSPDPALAARRKAIRQSYKARHAKARAAVTAVFDFDEA</sequence>